<name>A0A183B7A2_9TREM</name>
<evidence type="ECO:0000313" key="4">
    <source>
        <dbReference type="WBParaSite" id="ECPE_0001512701-mRNA-1"/>
    </source>
</evidence>
<reference evidence="2 3" key="2">
    <citation type="submission" date="2018-11" db="EMBL/GenBank/DDBJ databases">
        <authorList>
            <consortium name="Pathogen Informatics"/>
        </authorList>
    </citation>
    <scope>NUCLEOTIDE SEQUENCE [LARGE SCALE GENOMIC DNA]</scope>
    <source>
        <strain evidence="2 3">Egypt</strain>
    </source>
</reference>
<evidence type="ECO:0000256" key="1">
    <source>
        <dbReference type="SAM" id="MobiDB-lite"/>
    </source>
</evidence>
<feature type="compositionally biased region" description="Polar residues" evidence="1">
    <location>
        <begin position="218"/>
        <end position="227"/>
    </location>
</feature>
<keyword evidence="3" id="KW-1185">Reference proteome</keyword>
<reference evidence="4" key="1">
    <citation type="submission" date="2016-06" db="UniProtKB">
        <authorList>
            <consortium name="WormBaseParasite"/>
        </authorList>
    </citation>
    <scope>IDENTIFICATION</scope>
</reference>
<sequence length="507" mass="55054">MDAYEDIDELNDETFGAAEDGDWELEHEQFALAQGSTEHVAPDADQLPKFWEASEDVSFLWQPEALENYKNFFDDEGKERGVNVEETLQKLVSEDEAFEDPAILDISKKVSQPTLSGSALDKLLGAPAFPAAPANLFSSSRDIWSSSDTITSQRQPPSRPEQNSSSQNASLNLMELLHHIAQAKGALRGAGNEVHQKVPDISASHNLSSGTAELRPSAPSSVASTRISHPAGRDRVNFGGPLDTPSSLSLTDFKNVADSSRQNITHTNVGGVPWSQQTESSLPQITNNLLQKQFADPSQLPIGKSNCTANAVQAINNFGQNNTSDYVRASALRLLLMQAQDPRIVGRPPNTLPDLRYFQLLPPPNVPALMQTPTPLLGPQRLIGSGQVTQAATPLFPGSLNPNIAASFLLQQPPSRRVVPSNLLPMRSVSTVLPNSVAGQQHQTATRDGGLPVRVPISHTSLEVDEEFDPNHGSWMSDYESVGVLLMHLRPLVVSNPYVQVCLPRKT</sequence>
<gene>
    <name evidence="2" type="ORF">ECPE_LOCUS15086</name>
</gene>
<evidence type="ECO:0000313" key="3">
    <source>
        <dbReference type="Proteomes" id="UP000272942"/>
    </source>
</evidence>
<feature type="region of interest" description="Disordered" evidence="1">
    <location>
        <begin position="146"/>
        <end position="167"/>
    </location>
</feature>
<dbReference type="WBParaSite" id="ECPE_0001512701-mRNA-1">
    <property type="protein sequence ID" value="ECPE_0001512701-mRNA-1"/>
    <property type="gene ID" value="ECPE_0001512701"/>
</dbReference>
<evidence type="ECO:0000313" key="2">
    <source>
        <dbReference type="EMBL" id="VDP92358.1"/>
    </source>
</evidence>
<feature type="region of interest" description="Disordered" evidence="1">
    <location>
        <begin position="203"/>
        <end position="243"/>
    </location>
</feature>
<dbReference type="EMBL" id="UZAN01059465">
    <property type="protein sequence ID" value="VDP92358.1"/>
    <property type="molecule type" value="Genomic_DNA"/>
</dbReference>
<proteinExistence type="predicted"/>
<dbReference type="OrthoDB" id="74835at2759"/>
<protein>
    <submittedName>
        <fullName evidence="4">Protein PAT1 homolog 1</fullName>
    </submittedName>
</protein>
<dbReference type="Proteomes" id="UP000272942">
    <property type="component" value="Unassembled WGS sequence"/>
</dbReference>
<dbReference type="AlphaFoldDB" id="A0A183B7A2"/>
<accession>A0A183B7A2</accession>
<organism evidence="4">
    <name type="scientific">Echinostoma caproni</name>
    <dbReference type="NCBI Taxonomy" id="27848"/>
    <lineage>
        <taxon>Eukaryota</taxon>
        <taxon>Metazoa</taxon>
        <taxon>Spiralia</taxon>
        <taxon>Lophotrochozoa</taxon>
        <taxon>Platyhelminthes</taxon>
        <taxon>Trematoda</taxon>
        <taxon>Digenea</taxon>
        <taxon>Plagiorchiida</taxon>
        <taxon>Echinostomata</taxon>
        <taxon>Echinostomatoidea</taxon>
        <taxon>Echinostomatidae</taxon>
        <taxon>Echinostoma</taxon>
    </lineage>
</organism>